<evidence type="ECO:0008006" key="3">
    <source>
        <dbReference type="Google" id="ProtNLM"/>
    </source>
</evidence>
<comment type="caution">
    <text evidence="1">The sequence shown here is derived from an EMBL/GenBank/DDBJ whole genome shotgun (WGS) entry which is preliminary data.</text>
</comment>
<dbReference type="EMBL" id="JAGGJV010000001">
    <property type="protein sequence ID" value="MBP1856562.1"/>
    <property type="molecule type" value="Genomic_DNA"/>
</dbReference>
<accession>A0ABS4EF47</accession>
<keyword evidence="2" id="KW-1185">Reference proteome</keyword>
<proteinExistence type="predicted"/>
<dbReference type="Proteomes" id="UP000823786">
    <property type="component" value="Unassembled WGS sequence"/>
</dbReference>
<protein>
    <recommendedName>
        <fullName evidence="3">DUF3168 domain-containing protein</fullName>
    </recommendedName>
</protein>
<reference evidence="1 2" key="1">
    <citation type="submission" date="2021-03" db="EMBL/GenBank/DDBJ databases">
        <title>Genomic Encyclopedia of Type Strains, Phase IV (KMG-IV): sequencing the most valuable type-strain genomes for metagenomic binning, comparative biology and taxonomic classification.</title>
        <authorList>
            <person name="Goeker M."/>
        </authorList>
    </citation>
    <scope>NUCLEOTIDE SEQUENCE [LARGE SCALE GENOMIC DNA]</scope>
    <source>
        <strain evidence="1 2">DSM 26427</strain>
    </source>
</reference>
<name>A0ABS4EF47_9HYPH</name>
<evidence type="ECO:0000313" key="1">
    <source>
        <dbReference type="EMBL" id="MBP1856562.1"/>
    </source>
</evidence>
<evidence type="ECO:0000313" key="2">
    <source>
        <dbReference type="Proteomes" id="UP000823786"/>
    </source>
</evidence>
<sequence>MKLGWPKDWKLRLRYGKLKTAFRHFSILADGEIATSNPDFGTTAGAAAVFSMRVWALDDEQAVDMLVSIGQRVGFDATGEIRLYDTDPEEPPSDEPRAYKLNFHQYLRENEHLQ</sequence>
<dbReference type="RefSeq" id="WP_209846003.1">
    <property type="nucleotide sequence ID" value="NZ_JAGGJV010000001.1"/>
</dbReference>
<organism evidence="1 2">
    <name type="scientific">Rhizobium herbae</name>
    <dbReference type="NCBI Taxonomy" id="508661"/>
    <lineage>
        <taxon>Bacteria</taxon>
        <taxon>Pseudomonadati</taxon>
        <taxon>Pseudomonadota</taxon>
        <taxon>Alphaproteobacteria</taxon>
        <taxon>Hyphomicrobiales</taxon>
        <taxon>Rhizobiaceae</taxon>
        <taxon>Rhizobium/Agrobacterium group</taxon>
        <taxon>Rhizobium</taxon>
    </lineage>
</organism>
<gene>
    <name evidence="1" type="ORF">J2Z75_000042</name>
</gene>